<sequence length="93" mass="9492">MRFRHIPATLTAIIGVAATMGVVPSPEAAATPADPGIAGVVSTAGPDRSWDVRAWITGTGTASATRPERPAPTGPDTSGSDPRSNPDPMRRST</sequence>
<reference evidence="2 3" key="1">
    <citation type="submission" date="2013-02" db="EMBL/GenBank/DDBJ databases">
        <title>Whole genome shotgun sequence of Gordonia paraffinivorans NBRC 108238.</title>
        <authorList>
            <person name="Isaki-Nakamura S."/>
            <person name="Hosoyama A."/>
            <person name="Tsuchikane K."/>
            <person name="Ando Y."/>
            <person name="Baba S."/>
            <person name="Ohji S."/>
            <person name="Hamada M."/>
            <person name="Tamura T."/>
            <person name="Yamazoe A."/>
            <person name="Yamazaki S."/>
            <person name="Fujita N."/>
        </authorList>
    </citation>
    <scope>NUCLEOTIDE SEQUENCE [LARGE SCALE GENOMIC DNA]</scope>
    <source>
        <strain evidence="2 3">NBRC 108238</strain>
    </source>
</reference>
<evidence type="ECO:0000256" key="1">
    <source>
        <dbReference type="SAM" id="MobiDB-lite"/>
    </source>
</evidence>
<comment type="caution">
    <text evidence="2">The sequence shown here is derived from an EMBL/GenBank/DDBJ whole genome shotgun (WGS) entry which is preliminary data.</text>
</comment>
<gene>
    <name evidence="2" type="ORF">GP2_016_00190</name>
</gene>
<accession>A0ABQ0ILN0</accession>
<organism evidence="2 3">
    <name type="scientific">Gordonia paraffinivorans NBRC 108238</name>
    <dbReference type="NCBI Taxonomy" id="1223543"/>
    <lineage>
        <taxon>Bacteria</taxon>
        <taxon>Bacillati</taxon>
        <taxon>Actinomycetota</taxon>
        <taxon>Actinomycetes</taxon>
        <taxon>Mycobacteriales</taxon>
        <taxon>Gordoniaceae</taxon>
        <taxon>Gordonia</taxon>
    </lineage>
</organism>
<evidence type="ECO:0000313" key="2">
    <source>
        <dbReference type="EMBL" id="GAC83886.1"/>
    </source>
</evidence>
<name>A0ABQ0ILN0_9ACTN</name>
<feature type="region of interest" description="Disordered" evidence="1">
    <location>
        <begin position="57"/>
        <end position="93"/>
    </location>
</feature>
<protein>
    <submittedName>
        <fullName evidence="2">Uncharacterized protein</fullName>
    </submittedName>
</protein>
<dbReference type="RefSeq" id="WP_006900120.1">
    <property type="nucleotide sequence ID" value="NZ_BAOQ01000016.1"/>
</dbReference>
<evidence type="ECO:0000313" key="3">
    <source>
        <dbReference type="Proteomes" id="UP000035021"/>
    </source>
</evidence>
<keyword evidence="3" id="KW-1185">Reference proteome</keyword>
<dbReference type="Proteomes" id="UP000035021">
    <property type="component" value="Unassembled WGS sequence"/>
</dbReference>
<proteinExistence type="predicted"/>
<dbReference type="EMBL" id="BAOQ01000016">
    <property type="protein sequence ID" value="GAC83886.1"/>
    <property type="molecule type" value="Genomic_DNA"/>
</dbReference>